<dbReference type="PANTHER" id="PTHR31687">
    <property type="match status" value="1"/>
</dbReference>
<keyword evidence="3" id="KW-1185">Reference proteome</keyword>
<feature type="compositionally biased region" description="Polar residues" evidence="1">
    <location>
        <begin position="12"/>
        <end position="21"/>
    </location>
</feature>
<sequence>MPRNSRRPRGATLSNEPNPTLTPGDVAEAVRRLRQVATVRERCANLTQAVREGRSEHFTLDESKLDDVAQRIAALTQSRFPDGRIPLHSRWRHFEAGGIDRLAEVDAKLAGQSHAARARAHIELVLISVLLDAGAGAQWQYVEHETGQTFSRSEGLGVASLRGFLAGAFSSDAGDPCRVDAKALSRLDVPTLAGLFQVREVNPLLGLEGRVALLRRLAQALRAQPDIFTADGRPGHLFDALTHHHHAPRLHNHHVVPGSTQHQHQVSAARLLQALLDAFSGIWPSGQQFLGVPVGDAWAHPLAGGEGPSAGWVPFHKLSQWLSYSLVEPFEAAGVHITGLDELTGLPEYRNGGLLLDAGVIRPRDAEFGARARVPGEPWVIEWRALTVSLLDALLPRVRALLGREDLPLACLLEGGSWAAGRQIAAERRPGGAPPVTIDSDGTVF</sequence>
<organism evidence="2 3">
    <name type="scientific">Azohydromonas caseinilytica</name>
    <dbReference type="NCBI Taxonomy" id="2728836"/>
    <lineage>
        <taxon>Bacteria</taxon>
        <taxon>Pseudomonadati</taxon>
        <taxon>Pseudomonadota</taxon>
        <taxon>Betaproteobacteria</taxon>
        <taxon>Burkholderiales</taxon>
        <taxon>Sphaerotilaceae</taxon>
        <taxon>Azohydromonas</taxon>
    </lineage>
</organism>
<dbReference type="Pfam" id="PF07958">
    <property type="entry name" value="DUF1688"/>
    <property type="match status" value="1"/>
</dbReference>
<protein>
    <submittedName>
        <fullName evidence="2">URC4/urg3 family protein</fullName>
    </submittedName>
</protein>
<dbReference type="Proteomes" id="UP000574067">
    <property type="component" value="Unassembled WGS sequence"/>
</dbReference>
<evidence type="ECO:0000313" key="3">
    <source>
        <dbReference type="Proteomes" id="UP000574067"/>
    </source>
</evidence>
<feature type="region of interest" description="Disordered" evidence="1">
    <location>
        <begin position="1"/>
        <end position="24"/>
    </location>
</feature>
<proteinExistence type="predicted"/>
<accession>A0A848FD07</accession>
<comment type="caution">
    <text evidence="2">The sequence shown here is derived from an EMBL/GenBank/DDBJ whole genome shotgun (WGS) entry which is preliminary data.</text>
</comment>
<evidence type="ECO:0000256" key="1">
    <source>
        <dbReference type="SAM" id="MobiDB-lite"/>
    </source>
</evidence>
<gene>
    <name evidence="2" type="ORF">HHL10_14960</name>
</gene>
<evidence type="ECO:0000313" key="2">
    <source>
        <dbReference type="EMBL" id="NML16279.1"/>
    </source>
</evidence>
<reference evidence="2 3" key="1">
    <citation type="submission" date="2020-04" db="EMBL/GenBank/DDBJ databases">
        <title>Azohydromonas sp. isolated from soil.</title>
        <authorList>
            <person name="Dahal R.H."/>
        </authorList>
    </citation>
    <scope>NUCLEOTIDE SEQUENCE [LARGE SCALE GENOMIC DNA]</scope>
    <source>
        <strain evidence="2 3">G-1-1-14</strain>
    </source>
</reference>
<dbReference type="InterPro" id="IPR012469">
    <property type="entry name" value="DUF1688"/>
</dbReference>
<name>A0A848FD07_9BURK</name>
<dbReference type="PANTHER" id="PTHR31687:SF3">
    <property type="entry name" value="PROTEIN URG3"/>
    <property type="match status" value="1"/>
</dbReference>
<dbReference type="EMBL" id="JABBFW010000009">
    <property type="protein sequence ID" value="NML16279.1"/>
    <property type="molecule type" value="Genomic_DNA"/>
</dbReference>
<dbReference type="AlphaFoldDB" id="A0A848FD07"/>